<dbReference type="Proteomes" id="UP000183898">
    <property type="component" value="Unassembled WGS sequence"/>
</dbReference>
<protein>
    <submittedName>
        <fullName evidence="1">Uncharacterized protein</fullName>
    </submittedName>
</protein>
<dbReference type="EMBL" id="FOCT01000008">
    <property type="protein sequence ID" value="SEN92017.1"/>
    <property type="molecule type" value="Genomic_DNA"/>
</dbReference>
<sequence>MSYHPGQLQDIKLLGQARDRFMPRIVEVEVLDHRPSFTLPEQRINLLGSEPEHELSIPHFIHLVEDAECLGRQRHIPLCTVFCFQQPNVTPLEIHPVTREARYLAGTHGCFLGE</sequence>
<gene>
    <name evidence="1" type="ORF">SAMN05216404_108139</name>
</gene>
<evidence type="ECO:0000313" key="1">
    <source>
        <dbReference type="EMBL" id="SEN92017.1"/>
    </source>
</evidence>
<accession>A0A1H8KGS6</accession>
<dbReference type="AlphaFoldDB" id="A0A1H8KGS6"/>
<reference evidence="1 2" key="1">
    <citation type="submission" date="2016-10" db="EMBL/GenBank/DDBJ databases">
        <authorList>
            <person name="de Groot N.N."/>
        </authorList>
    </citation>
    <scope>NUCLEOTIDE SEQUENCE [LARGE SCALE GENOMIC DNA]</scope>
    <source>
        <strain evidence="1 2">Nl18</strain>
    </source>
</reference>
<name>A0A1H8KGS6_9PROT</name>
<evidence type="ECO:0000313" key="2">
    <source>
        <dbReference type="Proteomes" id="UP000183898"/>
    </source>
</evidence>
<proteinExistence type="predicted"/>
<organism evidence="1 2">
    <name type="scientific">Nitrosospira multiformis</name>
    <dbReference type="NCBI Taxonomy" id="1231"/>
    <lineage>
        <taxon>Bacteria</taxon>
        <taxon>Pseudomonadati</taxon>
        <taxon>Pseudomonadota</taxon>
        <taxon>Betaproteobacteria</taxon>
        <taxon>Nitrosomonadales</taxon>
        <taxon>Nitrosomonadaceae</taxon>
        <taxon>Nitrosospira</taxon>
    </lineage>
</organism>